<dbReference type="Pfam" id="PF00106">
    <property type="entry name" value="adh_short"/>
    <property type="match status" value="1"/>
</dbReference>
<dbReference type="EMBL" id="PVTF01000008">
    <property type="protein sequence ID" value="PRY38799.1"/>
    <property type="molecule type" value="Genomic_DNA"/>
</dbReference>
<evidence type="ECO:0000256" key="1">
    <source>
        <dbReference type="ARBA" id="ARBA00006484"/>
    </source>
</evidence>
<keyword evidence="2" id="KW-0560">Oxidoreductase</keyword>
<evidence type="ECO:0000313" key="4">
    <source>
        <dbReference type="Proteomes" id="UP000239494"/>
    </source>
</evidence>
<dbReference type="Gene3D" id="3.40.50.720">
    <property type="entry name" value="NAD(P)-binding Rossmann-like Domain"/>
    <property type="match status" value="1"/>
</dbReference>
<protein>
    <submittedName>
        <fullName evidence="3">Short subunit dehydrogenase</fullName>
    </submittedName>
</protein>
<sequence>MTSTDPGTVLVTGPTGGLGKVAALAMARRPQAERPDLLLVGRPGPRMDAVAAEARAAGANAHVVGCELSSLADVRGAAAEVRDLLASAAVRPLRGLLANAGTMSGDVSRASADGYELTFAVNHLAHAQLIGDLLGSFAAPARIVLLGSDTYRAGRVKRLLGVRPAKWRDPVDLARPATEPGGLAGSAVAYATSKLAVLYYAHELQRRVGDAIGVSVYEPGWMPGTDLGRDAPKAFQAMARGLQRVPGMATAAKSGRILASIVLDDRWSHLRDGAYVVVDEVDEQPAFAHDRDRELRLWDATAELLSKAATTTA</sequence>
<dbReference type="PROSITE" id="PS00061">
    <property type="entry name" value="ADH_SHORT"/>
    <property type="match status" value="1"/>
</dbReference>
<dbReference type="InterPro" id="IPR020904">
    <property type="entry name" value="Sc_DH/Rdtase_CS"/>
</dbReference>
<evidence type="ECO:0000313" key="3">
    <source>
        <dbReference type="EMBL" id="PRY38799.1"/>
    </source>
</evidence>
<gene>
    <name evidence="3" type="ORF">CLV43_108199</name>
</gene>
<dbReference type="InterPro" id="IPR002347">
    <property type="entry name" value="SDR_fam"/>
</dbReference>
<dbReference type="PANTHER" id="PTHR24320">
    <property type="entry name" value="RETINOL DEHYDROGENASE"/>
    <property type="match status" value="1"/>
</dbReference>
<comment type="similarity">
    <text evidence="1">Belongs to the short-chain dehydrogenases/reductases (SDR) family.</text>
</comment>
<keyword evidence="4" id="KW-1185">Reference proteome</keyword>
<dbReference type="AlphaFoldDB" id="A0A2T0SZH2"/>
<dbReference type="RefSeq" id="WP_106190118.1">
    <property type="nucleotide sequence ID" value="NZ_PVTF01000008.1"/>
</dbReference>
<proteinExistence type="inferred from homology"/>
<dbReference type="GO" id="GO:0016491">
    <property type="term" value="F:oxidoreductase activity"/>
    <property type="evidence" value="ECO:0007669"/>
    <property type="project" value="UniProtKB-KW"/>
</dbReference>
<organism evidence="3 4">
    <name type="scientific">Umezawaea tangerina</name>
    <dbReference type="NCBI Taxonomy" id="84725"/>
    <lineage>
        <taxon>Bacteria</taxon>
        <taxon>Bacillati</taxon>
        <taxon>Actinomycetota</taxon>
        <taxon>Actinomycetes</taxon>
        <taxon>Pseudonocardiales</taxon>
        <taxon>Pseudonocardiaceae</taxon>
        <taxon>Umezawaea</taxon>
    </lineage>
</organism>
<dbReference type="OrthoDB" id="3237043at2"/>
<dbReference type="SUPFAM" id="SSF51735">
    <property type="entry name" value="NAD(P)-binding Rossmann-fold domains"/>
    <property type="match status" value="1"/>
</dbReference>
<dbReference type="Proteomes" id="UP000239494">
    <property type="component" value="Unassembled WGS sequence"/>
</dbReference>
<accession>A0A2T0SZH2</accession>
<evidence type="ECO:0000256" key="2">
    <source>
        <dbReference type="ARBA" id="ARBA00023002"/>
    </source>
</evidence>
<dbReference type="PANTHER" id="PTHR24320:SF152">
    <property type="entry name" value="SHORT-CHAIN DEHYDROGENASE_REDUCTASE FAMILY PROTEIN"/>
    <property type="match status" value="1"/>
</dbReference>
<name>A0A2T0SZH2_9PSEU</name>
<comment type="caution">
    <text evidence="3">The sequence shown here is derived from an EMBL/GenBank/DDBJ whole genome shotgun (WGS) entry which is preliminary data.</text>
</comment>
<reference evidence="3 4" key="1">
    <citation type="submission" date="2018-03" db="EMBL/GenBank/DDBJ databases">
        <title>Genomic Encyclopedia of Archaeal and Bacterial Type Strains, Phase II (KMG-II): from individual species to whole genera.</title>
        <authorList>
            <person name="Goeker M."/>
        </authorList>
    </citation>
    <scope>NUCLEOTIDE SEQUENCE [LARGE SCALE GENOMIC DNA]</scope>
    <source>
        <strain evidence="3 4">DSM 44720</strain>
    </source>
</reference>
<dbReference type="InterPro" id="IPR036291">
    <property type="entry name" value="NAD(P)-bd_dom_sf"/>
</dbReference>